<dbReference type="EMBL" id="QUAH01000012">
    <property type="protein sequence ID" value="RFT15179.1"/>
    <property type="molecule type" value="Genomic_DNA"/>
</dbReference>
<dbReference type="GO" id="GO:0000166">
    <property type="term" value="F:nucleotide binding"/>
    <property type="evidence" value="ECO:0007669"/>
    <property type="project" value="InterPro"/>
</dbReference>
<organism evidence="1 2">
    <name type="scientific">Candidatus Saccharicenans subterraneus</name>
    <dbReference type="NCBI Taxonomy" id="2508984"/>
    <lineage>
        <taxon>Bacteria</taxon>
        <taxon>Candidatus Aminicenantota</taxon>
        <taxon>Candidatus Aminicenantia</taxon>
        <taxon>Candidatus Aminicenantales</taxon>
        <taxon>Candidatus Saccharicenantaceae</taxon>
        <taxon>Candidatus Saccharicenans</taxon>
    </lineage>
</organism>
<protein>
    <recommendedName>
        <fullName evidence="3">Lantibiotic ABC transporter</fullName>
    </recommendedName>
</protein>
<comment type="caution">
    <text evidence="1">The sequence shown here is derived from an EMBL/GenBank/DDBJ whole genome shotgun (WGS) entry which is preliminary data.</text>
</comment>
<evidence type="ECO:0000313" key="2">
    <source>
        <dbReference type="Proteomes" id="UP000257323"/>
    </source>
</evidence>
<dbReference type="SUPFAM" id="SSF52540">
    <property type="entry name" value="P-loop containing nucleoside triphosphate hydrolases"/>
    <property type="match status" value="1"/>
</dbReference>
<accession>A0A3E2BKA0</accession>
<reference evidence="1 2" key="1">
    <citation type="submission" date="2018-08" db="EMBL/GenBank/DDBJ databases">
        <title>Genome analysis of the thermophilic bacterium of the candidate phylum Aminicenantes from deep subsurface aquifer revealed its physiology and ecological role.</title>
        <authorList>
            <person name="Kadnikov V.V."/>
            <person name="Mardanov A.V."/>
            <person name="Beletsky A.V."/>
            <person name="Karnachuk O.V."/>
            <person name="Ravin N.V."/>
        </authorList>
    </citation>
    <scope>NUCLEOTIDE SEQUENCE [LARGE SCALE GENOMIC DNA]</scope>
    <source>
        <strain evidence="1">BY38</strain>
    </source>
</reference>
<evidence type="ECO:0000313" key="1">
    <source>
        <dbReference type="EMBL" id="RFT15179.1"/>
    </source>
</evidence>
<proteinExistence type="predicted"/>
<dbReference type="Gene3D" id="3.30.980.10">
    <property type="entry name" value="Threonyl-trna Synthetase, Chain A, domain 2"/>
    <property type="match status" value="1"/>
</dbReference>
<dbReference type="InterPro" id="IPR027417">
    <property type="entry name" value="P-loop_NTPase"/>
</dbReference>
<dbReference type="Proteomes" id="UP000257323">
    <property type="component" value="Unassembled WGS sequence"/>
</dbReference>
<dbReference type="AlphaFoldDB" id="A0A3E2BKA0"/>
<name>A0A3E2BKA0_9BACT</name>
<dbReference type="SUPFAM" id="SSF55186">
    <property type="entry name" value="ThrRS/AlaRS common domain"/>
    <property type="match status" value="1"/>
</dbReference>
<evidence type="ECO:0008006" key="3">
    <source>
        <dbReference type="Google" id="ProtNLM"/>
    </source>
</evidence>
<sequence>MVASEIARRYLMPTDYLIGIIGDEGSGKSTLIKGLFPGLELTNEDEGVNLRRAPIYSFSPEDYFSGHTFHIDVRHELAFTQKYKIKEAIRRAIEHKRRVVVEHFDLIYDILGCNAQVLVGIGEEIIVARPTVFGPFPQNIKTIVDRTIKYRLMAHSAEDITTAILERDYNYKTRTPLIHSDIRHGFVINFPERPNIDLEELENKVLEVIKADVPISPAGEDAIQVGDMRIYCTGPRTHVDRSGQIENFRLLKEFRLNPLTNEFMLIGMVGQKTIAGFEDIIEYMDIED</sequence>
<gene>
    <name evidence="1" type="ORF">OP8BY_0643</name>
</gene>
<dbReference type="InterPro" id="IPR018163">
    <property type="entry name" value="Thr/Ala-tRNA-synth_IIc_edit"/>
</dbReference>